<dbReference type="EMBL" id="RDQH01000334">
    <property type="protein sequence ID" value="RXH92672.1"/>
    <property type="molecule type" value="Genomic_DNA"/>
</dbReference>
<reference evidence="1 2" key="1">
    <citation type="submission" date="2018-10" db="EMBL/GenBank/DDBJ databases">
        <title>A high-quality apple genome assembly.</title>
        <authorList>
            <person name="Hu J."/>
        </authorList>
    </citation>
    <scope>NUCLEOTIDE SEQUENCE [LARGE SCALE GENOMIC DNA]</scope>
    <source>
        <strain evidence="2">cv. HFTH1</strain>
        <tissue evidence="1">Young leaf</tissue>
    </source>
</reference>
<keyword evidence="2" id="KW-1185">Reference proteome</keyword>
<name>A0A498JG07_MALDO</name>
<comment type="caution">
    <text evidence="1">The sequence shown here is derived from an EMBL/GenBank/DDBJ whole genome shotgun (WGS) entry which is preliminary data.</text>
</comment>
<proteinExistence type="predicted"/>
<evidence type="ECO:0000313" key="1">
    <source>
        <dbReference type="EMBL" id="RXH92672.1"/>
    </source>
</evidence>
<sequence>MQLTLAGSHATTLPVPPHQLHWNSVLPNTAMPKFLSQLVKPNFINVGKGGVILHNQVQKEKNWVYPKDADEKFAVDY</sequence>
<dbReference type="AlphaFoldDB" id="A0A498JG07"/>
<organism evidence="1 2">
    <name type="scientific">Malus domestica</name>
    <name type="common">Apple</name>
    <name type="synonym">Pyrus malus</name>
    <dbReference type="NCBI Taxonomy" id="3750"/>
    <lineage>
        <taxon>Eukaryota</taxon>
        <taxon>Viridiplantae</taxon>
        <taxon>Streptophyta</taxon>
        <taxon>Embryophyta</taxon>
        <taxon>Tracheophyta</taxon>
        <taxon>Spermatophyta</taxon>
        <taxon>Magnoliopsida</taxon>
        <taxon>eudicotyledons</taxon>
        <taxon>Gunneridae</taxon>
        <taxon>Pentapetalae</taxon>
        <taxon>rosids</taxon>
        <taxon>fabids</taxon>
        <taxon>Rosales</taxon>
        <taxon>Rosaceae</taxon>
        <taxon>Amygdaloideae</taxon>
        <taxon>Maleae</taxon>
        <taxon>Malus</taxon>
    </lineage>
</organism>
<accession>A0A498JG07</accession>
<protein>
    <submittedName>
        <fullName evidence="1">Uncharacterized protein</fullName>
    </submittedName>
</protein>
<evidence type="ECO:0000313" key="2">
    <source>
        <dbReference type="Proteomes" id="UP000290289"/>
    </source>
</evidence>
<gene>
    <name evidence="1" type="ORF">DVH24_033568</name>
</gene>
<dbReference type="Proteomes" id="UP000290289">
    <property type="component" value="Chromosome 8"/>
</dbReference>